<dbReference type="OrthoDB" id="9787729at2"/>
<reference evidence="3 4" key="1">
    <citation type="journal article" date="2011" name="Stand. Genomic Sci.">
        <title>Complete genome sequence of the thermophilic sulfur-reducer Desulfurobacterium thermolithotrophum type strain (BSA(T)) from a deep-sea hydrothermal vent.</title>
        <authorList>
            <person name="Goker M."/>
            <person name="Daligault H."/>
            <person name="Mwirichia R."/>
            <person name="Lapidus A."/>
            <person name="Lucas S."/>
            <person name="Deshpande S."/>
            <person name="Pagani I."/>
            <person name="Tapia R."/>
            <person name="Cheng J.F."/>
            <person name="Goodwin L."/>
            <person name="Pitluck S."/>
            <person name="Liolios K."/>
            <person name="Ivanova N."/>
            <person name="Mavromatis K."/>
            <person name="Mikhailova N."/>
            <person name="Pati A."/>
            <person name="Chen A."/>
            <person name="Palaniappan K."/>
            <person name="Han C."/>
            <person name="Land M."/>
            <person name="Hauser L."/>
            <person name="Pan C."/>
            <person name="Brambilla E.M."/>
            <person name="Rohde M."/>
            <person name="Spring S."/>
            <person name="Sikorski J."/>
            <person name="Wirth R."/>
            <person name="Detter J.C."/>
            <person name="Woyke T."/>
            <person name="Bristow J."/>
            <person name="Eisen J.A."/>
            <person name="Markowitz V."/>
            <person name="Hugenholtz P."/>
            <person name="Kyrpides N.C."/>
            <person name="Klenk H.P."/>
        </authorList>
    </citation>
    <scope>NUCLEOTIDE SEQUENCE [LARGE SCALE GENOMIC DNA]</scope>
    <source>
        <strain evidence="4">DSM 11699 / BSA</strain>
    </source>
</reference>
<dbReference type="InterPro" id="IPR037024">
    <property type="entry name" value="NiFe_Hase_small_N_sf"/>
</dbReference>
<feature type="domain" description="NADH:ubiquinone oxidoreductase-like 20kDa subunit" evidence="2">
    <location>
        <begin position="12"/>
        <end position="148"/>
    </location>
</feature>
<accession>F0S3H0</accession>
<organism evidence="3 4">
    <name type="scientific">Desulfurobacterium thermolithotrophum (strain DSM 11699 / BSA)</name>
    <dbReference type="NCBI Taxonomy" id="868864"/>
    <lineage>
        <taxon>Bacteria</taxon>
        <taxon>Pseudomonadati</taxon>
        <taxon>Aquificota</taxon>
        <taxon>Aquificia</taxon>
        <taxon>Desulfurobacteriales</taxon>
        <taxon>Desulfurobacteriaceae</taxon>
        <taxon>Desulfurobacterium</taxon>
    </lineage>
</organism>
<dbReference type="Pfam" id="PF01058">
    <property type="entry name" value="Oxidored_q6"/>
    <property type="match status" value="1"/>
</dbReference>
<evidence type="ECO:0000313" key="3">
    <source>
        <dbReference type="EMBL" id="ADY73392.1"/>
    </source>
</evidence>
<evidence type="ECO:0000256" key="1">
    <source>
        <dbReference type="ARBA" id="ARBA00023002"/>
    </source>
</evidence>
<dbReference type="GO" id="GO:0051536">
    <property type="term" value="F:iron-sulfur cluster binding"/>
    <property type="evidence" value="ECO:0007669"/>
    <property type="project" value="InterPro"/>
</dbReference>
<dbReference type="InParanoid" id="F0S3H0"/>
<dbReference type="Proteomes" id="UP000007102">
    <property type="component" value="Chromosome"/>
</dbReference>
<evidence type="ECO:0000259" key="2">
    <source>
        <dbReference type="Pfam" id="PF01058"/>
    </source>
</evidence>
<keyword evidence="4" id="KW-1185">Reference proteome</keyword>
<dbReference type="PANTHER" id="PTHR42845">
    <property type="entry name" value="COENZYME F420-REDUCING HYDROGENASE, GAMMA SUBUNIT"/>
    <property type="match status" value="1"/>
</dbReference>
<dbReference type="InterPro" id="IPR006137">
    <property type="entry name" value="NADH_UbQ_OxRdtase-like_20kDa"/>
</dbReference>
<dbReference type="eggNOG" id="COG1941">
    <property type="taxonomic scope" value="Bacteria"/>
</dbReference>
<keyword evidence="3" id="KW-0830">Ubiquinone</keyword>
<proteinExistence type="predicted"/>
<evidence type="ECO:0000313" key="4">
    <source>
        <dbReference type="Proteomes" id="UP000007102"/>
    </source>
</evidence>
<dbReference type="KEGG" id="dte:Dester_0746"/>
<dbReference type="AlphaFoldDB" id="F0S3H0"/>
<keyword evidence="1" id="KW-0560">Oxidoreductase</keyword>
<dbReference type="GO" id="GO:0016491">
    <property type="term" value="F:oxidoreductase activity"/>
    <property type="evidence" value="ECO:0007669"/>
    <property type="project" value="UniProtKB-KW"/>
</dbReference>
<dbReference type="Gene3D" id="3.40.50.700">
    <property type="entry name" value="NADH:ubiquinone oxidoreductase-like, 20kDa subunit"/>
    <property type="match status" value="1"/>
</dbReference>
<dbReference type="HOGENOM" id="CLU_053270_0_0_0"/>
<name>F0S3H0_DESTD</name>
<dbReference type="InterPro" id="IPR051349">
    <property type="entry name" value="Hydrogenase_assoc-protein"/>
</dbReference>
<dbReference type="EMBL" id="CP002543">
    <property type="protein sequence ID" value="ADY73392.1"/>
    <property type="molecule type" value="Genomic_DNA"/>
</dbReference>
<dbReference type="STRING" id="868864.Dester_0746"/>
<reference evidence="4" key="2">
    <citation type="submission" date="2011-02" db="EMBL/GenBank/DDBJ databases">
        <title>The complete genome of Desulfurobacterium thermolithotrophum DSM 11699.</title>
        <authorList>
            <consortium name="US DOE Joint Genome Institute (JGI-PGF)"/>
            <person name="Lucas S."/>
            <person name="Copeland A."/>
            <person name="Lapidus A."/>
            <person name="Bruce D."/>
            <person name="Goodwin L."/>
            <person name="Pitluck S."/>
            <person name="Kyrpides N."/>
            <person name="Mavromatis K."/>
            <person name="Pagani I."/>
            <person name="Ivanova N."/>
            <person name="Mikhailova N."/>
            <person name="Daligault H."/>
            <person name="Detter J.C."/>
            <person name="Tapia R."/>
            <person name="Han C."/>
            <person name="Land M."/>
            <person name="Hauser L."/>
            <person name="Markowitz V."/>
            <person name="Cheng J.-F."/>
            <person name="Hugenholtz P."/>
            <person name="Woyke T."/>
            <person name="Wu D."/>
            <person name="Spring S."/>
            <person name="Brambilla E."/>
            <person name="Klenk H.-P."/>
            <person name="Eisen J.A."/>
        </authorList>
    </citation>
    <scope>NUCLEOTIDE SEQUENCE [LARGE SCALE GENOMIC DNA]</scope>
    <source>
        <strain evidence="4">DSM 11699 / BSA</strain>
    </source>
</reference>
<gene>
    <name evidence="3" type="ordered locus">Dester_0746</name>
</gene>
<dbReference type="SUPFAM" id="SSF56770">
    <property type="entry name" value="HydA/Nqo6-like"/>
    <property type="match status" value="1"/>
</dbReference>
<dbReference type="PANTHER" id="PTHR42845:SF3">
    <property type="entry name" value="CYTOSOLIC NIFE-HYDROGENASE, DELTA SUBUNIT"/>
    <property type="match status" value="1"/>
</dbReference>
<sequence length="261" mass="28557">MVKIGIMGLTGCSGCQCEILNCKDALYKLLGKVEFCYFPLAQDNNSFEEFDILFVEGSVTTDLDEEKVKKGRKVSKILVAIGSCACYGGVQAQRNDEVTLEEMLKEVYGTTEFPVNVSKPKAVSEIVKVDYELPGCPLDKKQFVYAVAFLLNGVKPFFPKIPVCHECKLSETECLTLKGIPCQGPISYAGCGAPCTSAGVGCQGCRGDCDFPNYEEMISILKEEGLSTKDAANFIKVFRGKQAQERLSEIFSKGVLNEKRG</sequence>
<dbReference type="RefSeq" id="WP_013638347.1">
    <property type="nucleotide sequence ID" value="NC_015185.1"/>
</dbReference>
<protein>
    <submittedName>
        <fullName evidence="3">NADH ubiquinone oxidoreductase 20 kDa subunit</fullName>
    </submittedName>
</protein>